<evidence type="ECO:0000313" key="3">
    <source>
        <dbReference type="Proteomes" id="UP000824110"/>
    </source>
</evidence>
<feature type="chain" id="PRO_5038571449" evidence="1">
    <location>
        <begin position="21"/>
        <end position="197"/>
    </location>
</feature>
<organism evidence="2 3">
    <name type="scientific">Candidatus Coproplasma excrementigallinarum</name>
    <dbReference type="NCBI Taxonomy" id="2840747"/>
    <lineage>
        <taxon>Bacteria</taxon>
        <taxon>Bacillati</taxon>
        <taxon>Bacillota</taxon>
        <taxon>Clostridia</taxon>
        <taxon>Eubacteriales</taxon>
        <taxon>Candidatus Coproplasma</taxon>
    </lineage>
</organism>
<evidence type="ECO:0000313" key="2">
    <source>
        <dbReference type="EMBL" id="HIU61296.1"/>
    </source>
</evidence>
<dbReference type="Proteomes" id="UP000824110">
    <property type="component" value="Unassembled WGS sequence"/>
</dbReference>
<gene>
    <name evidence="2" type="ORF">IAB69_01425</name>
</gene>
<name>A0A9D1SID0_9FIRM</name>
<dbReference type="PROSITE" id="PS51257">
    <property type="entry name" value="PROKAR_LIPOPROTEIN"/>
    <property type="match status" value="1"/>
</dbReference>
<reference evidence="2" key="1">
    <citation type="submission" date="2020-10" db="EMBL/GenBank/DDBJ databases">
        <authorList>
            <person name="Gilroy R."/>
        </authorList>
    </citation>
    <scope>NUCLEOTIDE SEQUENCE</scope>
    <source>
        <strain evidence="2">CHK195-12923</strain>
    </source>
</reference>
<sequence length="197" mass="20663">MKKKIIFMATAAAAIAVLFAAGCNTNPGTTGPNGGEQTTEYTKITRAYDGADEAASLEKKITVSSGETVLSWETETYTKAETGYTLVVNSGVLNEIGEGDGMYAEEEETTNVSGIKLGAFPKESDFILPVYGDVEDTLTLTAKLSATYLTSIGFAAGNAEGDVDFEAVVTAGKFVSLDLAYTSSNGNSVTISFDFAY</sequence>
<comment type="caution">
    <text evidence="2">The sequence shown here is derived from an EMBL/GenBank/DDBJ whole genome shotgun (WGS) entry which is preliminary data.</text>
</comment>
<evidence type="ECO:0000256" key="1">
    <source>
        <dbReference type="SAM" id="SignalP"/>
    </source>
</evidence>
<reference evidence="2" key="2">
    <citation type="journal article" date="2021" name="PeerJ">
        <title>Extensive microbial diversity within the chicken gut microbiome revealed by metagenomics and culture.</title>
        <authorList>
            <person name="Gilroy R."/>
            <person name="Ravi A."/>
            <person name="Getino M."/>
            <person name="Pursley I."/>
            <person name="Horton D.L."/>
            <person name="Alikhan N.F."/>
            <person name="Baker D."/>
            <person name="Gharbi K."/>
            <person name="Hall N."/>
            <person name="Watson M."/>
            <person name="Adriaenssens E.M."/>
            <person name="Foster-Nyarko E."/>
            <person name="Jarju S."/>
            <person name="Secka A."/>
            <person name="Antonio M."/>
            <person name="Oren A."/>
            <person name="Chaudhuri R.R."/>
            <person name="La Ragione R."/>
            <person name="Hildebrand F."/>
            <person name="Pallen M.J."/>
        </authorList>
    </citation>
    <scope>NUCLEOTIDE SEQUENCE</scope>
    <source>
        <strain evidence="2">CHK195-12923</strain>
    </source>
</reference>
<dbReference type="AlphaFoldDB" id="A0A9D1SID0"/>
<accession>A0A9D1SID0</accession>
<keyword evidence="1" id="KW-0732">Signal</keyword>
<proteinExistence type="predicted"/>
<dbReference type="EMBL" id="DVNE01000012">
    <property type="protein sequence ID" value="HIU61296.1"/>
    <property type="molecule type" value="Genomic_DNA"/>
</dbReference>
<protein>
    <submittedName>
        <fullName evidence="2">Uncharacterized protein</fullName>
    </submittedName>
</protein>
<feature type="signal peptide" evidence="1">
    <location>
        <begin position="1"/>
        <end position="20"/>
    </location>
</feature>